<sequence>DNVLSSLYTTVIRDNSKNQTFDSSTKIDTKEEPAFNEEKESQTRILFQDSNHI</sequence>
<dbReference type="EMBL" id="CAJVQC010180261">
    <property type="protein sequence ID" value="CAG8852141.1"/>
    <property type="molecule type" value="Genomic_DNA"/>
</dbReference>
<protein>
    <submittedName>
        <fullName evidence="1">31114_t:CDS:1</fullName>
    </submittedName>
</protein>
<reference evidence="1" key="1">
    <citation type="submission" date="2021-06" db="EMBL/GenBank/DDBJ databases">
        <authorList>
            <person name="Kallberg Y."/>
            <person name="Tangrot J."/>
            <person name="Rosling A."/>
        </authorList>
    </citation>
    <scope>NUCLEOTIDE SEQUENCE</scope>
    <source>
        <strain evidence="1">MA461A</strain>
    </source>
</reference>
<evidence type="ECO:0000313" key="1">
    <source>
        <dbReference type="EMBL" id="CAG8852141.1"/>
    </source>
</evidence>
<evidence type="ECO:0000313" key="2">
    <source>
        <dbReference type="Proteomes" id="UP000789920"/>
    </source>
</evidence>
<comment type="caution">
    <text evidence="1">The sequence shown here is derived from an EMBL/GenBank/DDBJ whole genome shotgun (WGS) entry which is preliminary data.</text>
</comment>
<organism evidence="1 2">
    <name type="scientific">Racocetra persica</name>
    <dbReference type="NCBI Taxonomy" id="160502"/>
    <lineage>
        <taxon>Eukaryota</taxon>
        <taxon>Fungi</taxon>
        <taxon>Fungi incertae sedis</taxon>
        <taxon>Mucoromycota</taxon>
        <taxon>Glomeromycotina</taxon>
        <taxon>Glomeromycetes</taxon>
        <taxon>Diversisporales</taxon>
        <taxon>Gigasporaceae</taxon>
        <taxon>Racocetra</taxon>
    </lineage>
</organism>
<name>A0ACA9SZN9_9GLOM</name>
<feature type="non-terminal residue" evidence="1">
    <location>
        <position position="53"/>
    </location>
</feature>
<gene>
    <name evidence="1" type="ORF">RPERSI_LOCUS36924</name>
</gene>
<proteinExistence type="predicted"/>
<feature type="non-terminal residue" evidence="1">
    <location>
        <position position="1"/>
    </location>
</feature>
<accession>A0ACA9SZN9</accession>
<keyword evidence="2" id="KW-1185">Reference proteome</keyword>
<dbReference type="Proteomes" id="UP000789920">
    <property type="component" value="Unassembled WGS sequence"/>
</dbReference>